<dbReference type="InterPro" id="IPR010559">
    <property type="entry name" value="Sig_transdc_His_kin_internal"/>
</dbReference>
<dbReference type="PANTHER" id="PTHR34220:SF7">
    <property type="entry name" value="SENSOR HISTIDINE KINASE YPDA"/>
    <property type="match status" value="1"/>
</dbReference>
<dbReference type="GO" id="GO:0005886">
    <property type="term" value="C:plasma membrane"/>
    <property type="evidence" value="ECO:0007669"/>
    <property type="project" value="UniProtKB-SubCell"/>
</dbReference>
<evidence type="ECO:0000256" key="9">
    <source>
        <dbReference type="ARBA" id="ARBA00022777"/>
    </source>
</evidence>
<reference evidence="16 17" key="1">
    <citation type="submission" date="2017-02" db="EMBL/GenBank/DDBJ databases">
        <authorList>
            <person name="Peterson S.W."/>
        </authorList>
    </citation>
    <scope>NUCLEOTIDE SEQUENCE [LARGE SCALE GENOMIC DNA]</scope>
    <source>
        <strain evidence="16 17">M1</strain>
    </source>
</reference>
<sequence>MLALILSKAKVFKNIFAKENQNTNEKIFMGIFFGFLSIVGTYTGISISGAIANTRVIGVAVGGLLGGPLVGILSGAIAGIHRFLIDIGGFTSFSCSLSTFTEGVIAGLMSSRFKKNTNKIIYALGIGLILETLQMVIILTLAKPFEVAVDLVGIIGIPMIINNSIGISVFIMIIQNIKDITSIEATHSAKQSLLIADKTLKYFKNGLTLETANKAAEIIYRSTDFNAIAITDKSKILAHIGVGSDHHLPGTFCKTAVTLQTLKSGRMTIANTKKGIGCTNKNCKLVSSIVVPLKDGLETKGALKLYKTTAEILAQDIELAKGLRNLFSSQLELSRLEEISKAAVKAEIRALQTQMNPHFLFNAINTIISLSRTKPESARNLLIHLSDYFRMNMQNNKAFISLKEELNHVKAYLIIEKARFGEKLNVRYDINCSMEYLIPPLSIQPLVENAVKHGVNKKVDGGNINIKITELKSFYTVEVTDDGIGMDNEKLEEVRKYDESTGIGISNVYRRIKSCYGESCKFSIESTIHSGTSIKMTIPK</sequence>
<evidence type="ECO:0000313" key="16">
    <source>
        <dbReference type="EMBL" id="SKC65284.1"/>
    </source>
</evidence>
<keyword evidence="13 14" id="KW-0472">Membrane</keyword>
<dbReference type="PRINTS" id="PR00344">
    <property type="entry name" value="BCTRLSENSOR"/>
</dbReference>
<dbReference type="Pfam" id="PF07694">
    <property type="entry name" value="5TM-5TMR_LYT"/>
    <property type="match status" value="1"/>
</dbReference>
<dbReference type="InterPro" id="IPR050640">
    <property type="entry name" value="Bact_2-comp_sensor_kinase"/>
</dbReference>
<evidence type="ECO:0000256" key="1">
    <source>
        <dbReference type="ARBA" id="ARBA00000085"/>
    </source>
</evidence>
<proteinExistence type="predicted"/>
<evidence type="ECO:0000256" key="4">
    <source>
        <dbReference type="ARBA" id="ARBA00022475"/>
    </source>
</evidence>
<evidence type="ECO:0000256" key="3">
    <source>
        <dbReference type="ARBA" id="ARBA00012438"/>
    </source>
</evidence>
<accession>A0A1T5KNG1</accession>
<dbReference type="Pfam" id="PF02518">
    <property type="entry name" value="HATPase_c"/>
    <property type="match status" value="1"/>
</dbReference>
<keyword evidence="4" id="KW-1003">Cell membrane</keyword>
<dbReference type="EC" id="2.7.13.3" evidence="3"/>
<dbReference type="InterPro" id="IPR005467">
    <property type="entry name" value="His_kinase_dom"/>
</dbReference>
<keyword evidence="7 14" id="KW-0812">Transmembrane</keyword>
<dbReference type="InterPro" id="IPR029016">
    <property type="entry name" value="GAF-like_dom_sf"/>
</dbReference>
<dbReference type="InterPro" id="IPR011620">
    <property type="entry name" value="Sig_transdc_His_kinase_LytS_TM"/>
</dbReference>
<dbReference type="GO" id="GO:0071555">
    <property type="term" value="P:cell wall organization"/>
    <property type="evidence" value="ECO:0007669"/>
    <property type="project" value="InterPro"/>
</dbReference>
<feature type="transmembrane region" description="Helical" evidence="14">
    <location>
        <begin position="154"/>
        <end position="174"/>
    </location>
</feature>
<keyword evidence="9 16" id="KW-0418">Kinase</keyword>
<dbReference type="Pfam" id="PF06580">
    <property type="entry name" value="His_kinase"/>
    <property type="match status" value="1"/>
</dbReference>
<evidence type="ECO:0000256" key="12">
    <source>
        <dbReference type="ARBA" id="ARBA00023012"/>
    </source>
</evidence>
<evidence type="ECO:0000256" key="7">
    <source>
        <dbReference type="ARBA" id="ARBA00022692"/>
    </source>
</evidence>
<evidence type="ECO:0000256" key="8">
    <source>
        <dbReference type="ARBA" id="ARBA00022741"/>
    </source>
</evidence>
<name>A0A1T5KNG1_9FIRM</name>
<gene>
    <name evidence="16" type="ORF">SAMN02194393_01994</name>
</gene>
<comment type="catalytic activity">
    <reaction evidence="1">
        <text>ATP + protein L-histidine = ADP + protein N-phospho-L-histidine.</text>
        <dbReference type="EC" id="2.7.13.3"/>
    </reaction>
</comment>
<keyword evidence="17" id="KW-1185">Reference proteome</keyword>
<evidence type="ECO:0000256" key="6">
    <source>
        <dbReference type="ARBA" id="ARBA00022679"/>
    </source>
</evidence>
<dbReference type="GO" id="GO:0005524">
    <property type="term" value="F:ATP binding"/>
    <property type="evidence" value="ECO:0007669"/>
    <property type="project" value="UniProtKB-KW"/>
</dbReference>
<dbReference type="EMBL" id="FUZT01000004">
    <property type="protein sequence ID" value="SKC65284.1"/>
    <property type="molecule type" value="Genomic_DNA"/>
</dbReference>
<evidence type="ECO:0000313" key="17">
    <source>
        <dbReference type="Proteomes" id="UP000190285"/>
    </source>
</evidence>
<evidence type="ECO:0000256" key="2">
    <source>
        <dbReference type="ARBA" id="ARBA00004651"/>
    </source>
</evidence>
<protein>
    <recommendedName>
        <fullName evidence="3">histidine kinase</fullName>
        <ecNumber evidence="3">2.7.13.3</ecNumber>
    </recommendedName>
</protein>
<organism evidence="16 17">
    <name type="scientific">Maledivibacter halophilus</name>
    <dbReference type="NCBI Taxonomy" id="36842"/>
    <lineage>
        <taxon>Bacteria</taxon>
        <taxon>Bacillati</taxon>
        <taxon>Bacillota</taxon>
        <taxon>Clostridia</taxon>
        <taxon>Peptostreptococcales</taxon>
        <taxon>Caminicellaceae</taxon>
        <taxon>Maledivibacter</taxon>
    </lineage>
</organism>
<dbReference type="SUPFAM" id="SSF55874">
    <property type="entry name" value="ATPase domain of HSP90 chaperone/DNA topoisomerase II/histidine kinase"/>
    <property type="match status" value="1"/>
</dbReference>
<dbReference type="PANTHER" id="PTHR34220">
    <property type="entry name" value="SENSOR HISTIDINE KINASE YPDA"/>
    <property type="match status" value="1"/>
</dbReference>
<evidence type="ECO:0000256" key="14">
    <source>
        <dbReference type="SAM" id="Phobius"/>
    </source>
</evidence>
<evidence type="ECO:0000256" key="5">
    <source>
        <dbReference type="ARBA" id="ARBA00022553"/>
    </source>
</evidence>
<dbReference type="Gene3D" id="3.30.450.40">
    <property type="match status" value="1"/>
</dbReference>
<dbReference type="AlphaFoldDB" id="A0A1T5KNG1"/>
<dbReference type="GO" id="GO:0000155">
    <property type="term" value="F:phosphorelay sensor kinase activity"/>
    <property type="evidence" value="ECO:0007669"/>
    <property type="project" value="InterPro"/>
</dbReference>
<keyword evidence="11 14" id="KW-1133">Transmembrane helix</keyword>
<feature type="transmembrane region" description="Helical" evidence="14">
    <location>
        <begin position="120"/>
        <end position="142"/>
    </location>
</feature>
<feature type="domain" description="Histidine kinase" evidence="15">
    <location>
        <begin position="443"/>
        <end position="540"/>
    </location>
</feature>
<keyword evidence="12" id="KW-0902">Two-component regulatory system</keyword>
<dbReference type="InterPro" id="IPR003594">
    <property type="entry name" value="HATPase_dom"/>
</dbReference>
<dbReference type="InterPro" id="IPR004358">
    <property type="entry name" value="Sig_transdc_His_kin-like_C"/>
</dbReference>
<dbReference type="Gene3D" id="3.30.565.10">
    <property type="entry name" value="Histidine kinase-like ATPase, C-terminal domain"/>
    <property type="match status" value="1"/>
</dbReference>
<feature type="transmembrane region" description="Helical" evidence="14">
    <location>
        <begin position="27"/>
        <end position="45"/>
    </location>
</feature>
<dbReference type="InterPro" id="IPR036890">
    <property type="entry name" value="HATPase_C_sf"/>
</dbReference>
<evidence type="ECO:0000256" key="11">
    <source>
        <dbReference type="ARBA" id="ARBA00022989"/>
    </source>
</evidence>
<evidence type="ECO:0000256" key="10">
    <source>
        <dbReference type="ARBA" id="ARBA00022840"/>
    </source>
</evidence>
<dbReference type="Proteomes" id="UP000190285">
    <property type="component" value="Unassembled WGS sequence"/>
</dbReference>
<dbReference type="Gene3D" id="1.10.1760.20">
    <property type="match status" value="1"/>
</dbReference>
<keyword evidence="8" id="KW-0547">Nucleotide-binding</keyword>
<evidence type="ECO:0000259" key="15">
    <source>
        <dbReference type="PROSITE" id="PS50109"/>
    </source>
</evidence>
<dbReference type="PROSITE" id="PS50109">
    <property type="entry name" value="HIS_KIN"/>
    <property type="match status" value="1"/>
</dbReference>
<keyword evidence="5" id="KW-0597">Phosphoprotein</keyword>
<keyword evidence="6" id="KW-0808">Transferase</keyword>
<feature type="transmembrane region" description="Helical" evidence="14">
    <location>
        <begin position="57"/>
        <end position="81"/>
    </location>
</feature>
<keyword evidence="10" id="KW-0067">ATP-binding</keyword>
<comment type="subcellular location">
    <subcellularLocation>
        <location evidence="2">Cell membrane</location>
        <topology evidence="2">Multi-pass membrane protein</topology>
    </subcellularLocation>
</comment>
<evidence type="ECO:0000256" key="13">
    <source>
        <dbReference type="ARBA" id="ARBA00023136"/>
    </source>
</evidence>
<feature type="transmembrane region" description="Helical" evidence="14">
    <location>
        <begin position="87"/>
        <end position="108"/>
    </location>
</feature>
<dbReference type="STRING" id="36842.SAMN02194393_01994"/>